<keyword evidence="1" id="KW-0732">Signal</keyword>
<evidence type="ECO:0000256" key="1">
    <source>
        <dbReference type="SAM" id="SignalP"/>
    </source>
</evidence>
<feature type="signal peptide" evidence="1">
    <location>
        <begin position="1"/>
        <end position="28"/>
    </location>
</feature>
<gene>
    <name evidence="2" type="ORF">KIN20_011885</name>
</gene>
<evidence type="ECO:0000313" key="3">
    <source>
        <dbReference type="Proteomes" id="UP001196413"/>
    </source>
</evidence>
<reference evidence="2" key="1">
    <citation type="submission" date="2021-06" db="EMBL/GenBank/DDBJ databases">
        <title>Parelaphostrongylus tenuis whole genome reference sequence.</title>
        <authorList>
            <person name="Garwood T.J."/>
            <person name="Larsen P.A."/>
            <person name="Fountain-Jones N.M."/>
            <person name="Garbe J.R."/>
            <person name="Macchietto M.G."/>
            <person name="Kania S.A."/>
            <person name="Gerhold R.W."/>
            <person name="Richards J.E."/>
            <person name="Wolf T.M."/>
        </authorList>
    </citation>
    <scope>NUCLEOTIDE SEQUENCE</scope>
    <source>
        <strain evidence="2">MNPRO001-30</strain>
        <tissue evidence="2">Meninges</tissue>
    </source>
</reference>
<dbReference type="AlphaFoldDB" id="A0AAD5MW31"/>
<keyword evidence="3" id="KW-1185">Reference proteome</keyword>
<protein>
    <submittedName>
        <fullName evidence="2">Uncharacterized protein</fullName>
    </submittedName>
</protein>
<evidence type="ECO:0000313" key="2">
    <source>
        <dbReference type="EMBL" id="KAJ1354829.1"/>
    </source>
</evidence>
<dbReference type="Proteomes" id="UP001196413">
    <property type="component" value="Unassembled WGS sequence"/>
</dbReference>
<feature type="chain" id="PRO_5041946911" evidence="1">
    <location>
        <begin position="29"/>
        <end position="229"/>
    </location>
</feature>
<accession>A0AAD5MW31</accession>
<proteinExistence type="predicted"/>
<comment type="caution">
    <text evidence="2">The sequence shown here is derived from an EMBL/GenBank/DDBJ whole genome shotgun (WGS) entry which is preliminary data.</text>
</comment>
<sequence>MDVHARIASHLIGLFILLLLDTISTVLGCGVMPAGQARTRSFTVTGFTLPTAMVYSGNAAVAARFPGVASTPAGAQGFVQRLVMQTVLDVLEKQARNAFLPDAVISTILDQLTVNIAYKPLECKNAANPADRLKKENSPSCNIVGNTVTSICTVIQNEHQCEATRPNDVTVMPFIWSTFDNFWNSLDYKHHHGQLVGYDLAKCTESSGPYAGIGSICIALLHGIWHYQR</sequence>
<dbReference type="EMBL" id="JAHQIW010002241">
    <property type="protein sequence ID" value="KAJ1354829.1"/>
    <property type="molecule type" value="Genomic_DNA"/>
</dbReference>
<name>A0AAD5MW31_PARTN</name>
<organism evidence="2 3">
    <name type="scientific">Parelaphostrongylus tenuis</name>
    <name type="common">Meningeal worm</name>
    <dbReference type="NCBI Taxonomy" id="148309"/>
    <lineage>
        <taxon>Eukaryota</taxon>
        <taxon>Metazoa</taxon>
        <taxon>Ecdysozoa</taxon>
        <taxon>Nematoda</taxon>
        <taxon>Chromadorea</taxon>
        <taxon>Rhabditida</taxon>
        <taxon>Rhabditina</taxon>
        <taxon>Rhabditomorpha</taxon>
        <taxon>Strongyloidea</taxon>
        <taxon>Metastrongylidae</taxon>
        <taxon>Parelaphostrongylus</taxon>
    </lineage>
</organism>